<organism evidence="3 4">
    <name type="scientific">Saitozyma podzolica</name>
    <dbReference type="NCBI Taxonomy" id="1890683"/>
    <lineage>
        <taxon>Eukaryota</taxon>
        <taxon>Fungi</taxon>
        <taxon>Dikarya</taxon>
        <taxon>Basidiomycota</taxon>
        <taxon>Agaricomycotina</taxon>
        <taxon>Tremellomycetes</taxon>
        <taxon>Tremellales</taxon>
        <taxon>Trimorphomycetaceae</taxon>
        <taxon>Saitozyma</taxon>
    </lineage>
</organism>
<evidence type="ECO:0000313" key="4">
    <source>
        <dbReference type="Proteomes" id="UP000279259"/>
    </source>
</evidence>
<feature type="region of interest" description="Disordered" evidence="1">
    <location>
        <begin position="260"/>
        <end position="332"/>
    </location>
</feature>
<dbReference type="PANTHER" id="PTHR12357">
    <property type="entry name" value="YTH YT521-B HOMOLOGY DOMAIN-CONTAINING"/>
    <property type="match status" value="1"/>
</dbReference>
<reference evidence="3 4" key="1">
    <citation type="submission" date="2018-11" db="EMBL/GenBank/DDBJ databases">
        <title>Genome sequence of Saitozyma podzolica DSM 27192.</title>
        <authorList>
            <person name="Aliyu H."/>
            <person name="Gorte O."/>
            <person name="Ochsenreither K."/>
        </authorList>
    </citation>
    <scope>NUCLEOTIDE SEQUENCE [LARGE SCALE GENOMIC DNA]</scope>
    <source>
        <strain evidence="3 4">DSM 27192</strain>
    </source>
</reference>
<feature type="compositionally biased region" description="Polar residues" evidence="1">
    <location>
        <begin position="82"/>
        <end position="99"/>
    </location>
</feature>
<feature type="compositionally biased region" description="Low complexity" evidence="1">
    <location>
        <begin position="198"/>
        <end position="218"/>
    </location>
</feature>
<feature type="compositionally biased region" description="Pro residues" evidence="1">
    <location>
        <begin position="24"/>
        <end position="35"/>
    </location>
</feature>
<dbReference type="InterPro" id="IPR025784">
    <property type="entry name" value="EFM7"/>
</dbReference>
<dbReference type="GO" id="GO:0061157">
    <property type="term" value="P:mRNA destabilization"/>
    <property type="evidence" value="ECO:0007669"/>
    <property type="project" value="TreeGrafter"/>
</dbReference>
<dbReference type="SUPFAM" id="SSF53335">
    <property type="entry name" value="S-adenosyl-L-methionine-dependent methyltransferases"/>
    <property type="match status" value="1"/>
</dbReference>
<dbReference type="CDD" id="cd02440">
    <property type="entry name" value="AdoMet_MTases"/>
    <property type="match status" value="1"/>
</dbReference>
<dbReference type="GO" id="GO:1990247">
    <property type="term" value="F:N6-methyladenosine-containing RNA reader activity"/>
    <property type="evidence" value="ECO:0007669"/>
    <property type="project" value="TreeGrafter"/>
</dbReference>
<evidence type="ECO:0000259" key="2">
    <source>
        <dbReference type="PROSITE" id="PS50882"/>
    </source>
</evidence>
<proteinExistence type="predicted"/>
<feature type="compositionally biased region" description="Polar residues" evidence="1">
    <location>
        <begin position="44"/>
        <end position="57"/>
    </location>
</feature>
<dbReference type="InterPro" id="IPR019410">
    <property type="entry name" value="Methyltransf_16"/>
</dbReference>
<dbReference type="Pfam" id="PF04146">
    <property type="entry name" value="YTH"/>
    <property type="match status" value="1"/>
</dbReference>
<dbReference type="EMBL" id="RSCD01000016">
    <property type="protein sequence ID" value="RSH88818.1"/>
    <property type="molecule type" value="Genomic_DNA"/>
</dbReference>
<dbReference type="Gene3D" id="3.10.590.10">
    <property type="entry name" value="ph1033 like domains"/>
    <property type="match status" value="1"/>
</dbReference>
<keyword evidence="4" id="KW-1185">Reference proteome</keyword>
<feature type="compositionally biased region" description="Pro residues" evidence="1">
    <location>
        <begin position="766"/>
        <end position="788"/>
    </location>
</feature>
<dbReference type="PROSITE" id="PS51560">
    <property type="entry name" value="SAM_MT_NNT1"/>
    <property type="match status" value="1"/>
</dbReference>
<dbReference type="InterPro" id="IPR045168">
    <property type="entry name" value="YTH_prot"/>
</dbReference>
<evidence type="ECO:0000256" key="1">
    <source>
        <dbReference type="SAM" id="MobiDB-lite"/>
    </source>
</evidence>
<dbReference type="GO" id="GO:0003729">
    <property type="term" value="F:mRNA binding"/>
    <property type="evidence" value="ECO:0007669"/>
    <property type="project" value="TreeGrafter"/>
</dbReference>
<comment type="caution">
    <text evidence="3">The sequence shown here is derived from an EMBL/GenBank/DDBJ whole genome shotgun (WGS) entry which is preliminary data.</text>
</comment>
<dbReference type="Proteomes" id="UP000279259">
    <property type="component" value="Unassembled WGS sequence"/>
</dbReference>
<feature type="region of interest" description="Disordered" evidence="1">
    <location>
        <begin position="1"/>
        <end position="236"/>
    </location>
</feature>
<feature type="compositionally biased region" description="Polar residues" evidence="1">
    <location>
        <begin position="155"/>
        <end position="165"/>
    </location>
</feature>
<feature type="domain" description="YTH" evidence="2">
    <location>
        <begin position="599"/>
        <end position="734"/>
    </location>
</feature>
<feature type="compositionally biased region" description="Low complexity" evidence="1">
    <location>
        <begin position="58"/>
        <end position="70"/>
    </location>
</feature>
<dbReference type="Gene3D" id="3.40.50.150">
    <property type="entry name" value="Vaccinia Virus protein VP39"/>
    <property type="match status" value="1"/>
</dbReference>
<dbReference type="InterPro" id="IPR007275">
    <property type="entry name" value="YTH_domain"/>
</dbReference>
<dbReference type="InterPro" id="IPR029063">
    <property type="entry name" value="SAM-dependent_MTases_sf"/>
</dbReference>
<evidence type="ECO:0000313" key="3">
    <source>
        <dbReference type="EMBL" id="RSH88818.1"/>
    </source>
</evidence>
<dbReference type="PANTHER" id="PTHR12357:SF89">
    <property type="entry name" value="YTH DOMAIN-CONTAINING FAMILY PROTEIN"/>
    <property type="match status" value="1"/>
</dbReference>
<dbReference type="Pfam" id="PF10294">
    <property type="entry name" value="Methyltransf_16"/>
    <property type="match status" value="1"/>
</dbReference>
<feature type="compositionally biased region" description="Pro residues" evidence="1">
    <location>
        <begin position="286"/>
        <end position="295"/>
    </location>
</feature>
<dbReference type="GO" id="GO:0005737">
    <property type="term" value="C:cytoplasm"/>
    <property type="evidence" value="ECO:0007669"/>
    <property type="project" value="TreeGrafter"/>
</dbReference>
<dbReference type="GO" id="GO:0008757">
    <property type="term" value="F:S-adenosylmethionine-dependent methyltransferase activity"/>
    <property type="evidence" value="ECO:0007669"/>
    <property type="project" value="UniProtKB-ARBA"/>
</dbReference>
<sequence length="1119" mass="121110">MSSVPVAPIRQPRGPSANAFGAQPQPPTSSAPSPPAADHESLLRRNNTIGSSTRHQTSASISANPAASSAFHGRDAKYAAGQGSQATNRFRSGSLSSGAGTDAAGLVRRVSGREVRTQEVVHEHESGEEGAVESGTWGKGLSRQSSLPSRRGFNNIASVTPSQPESAYGSMAPPPRPPRRTSATMGQNGTTPPPPLPSAHVPSHSLSSLSMLSRTSRTNGTSPFEAAPLGAAGVSRTQSLREQARNADVSNLGRSTSLRAAGEHGYRPSAASAVSPPTQATTPRHPFTPPTPPPVSSTAALPPFQLPLSDNRLESGADIKRHQSLTQGYGRVRERLERSPAVLSLEQRDDLRRRLVEEAAQPQGLQPADRQAEEPPTSPIGTSLWSMSHRGDDGWTRPTQQLQEAFDAMQIGRTTPRQQSERRLVVDTAATMPGDAAAGLPPHLVHPAEEPSWVTNLVGQADRFHSSQAPVRSASAGGWNDREALLRSQGYSQQMPQRWDQAQLMSPPLTYLQQHQLLAAGYGGMPPFKQPQSAAPLGQFAQPPPYLNPAFNPALAHPYGQLPNPALQPPPPHQDMAVIELARSKGLNPATYNCRPSQARFFVIKSYTEEDVQKSLKHEIWSSTVLGNKRLDTAFRESADQMPIYLFFSVNGSRHFCGVAQMLTPVDETQSSTVWAQDKWKGIFKVKWIFVRDVPSAALRHIRLMNTPEQKPITNSRDTQELHYEAGCEVLQIFLDHQTKSKTSLLQDFAFYEQLSQSRTMGNGSPMPPASAPPAPGAFMGMPPPGNGIPPEDNVRHGFKKLVTSSAPFDRHAVLFKYLINHIRTMTSQSEASSSKLPTSSRMTDAAALDEFSDDDQGVGFGLDDLLPEPESPLPAPYSFATFDVPAGLDLDLAKVLSTYLLRNTSLIRGNSVLELGAGAGLPSIIAALAGAQRVVVTDYPDASLVENLRYNVDMNVPEDRRGRITEAGHLWGHDVEPLLKELDGVPSANSDGKYDLLLLSDLVFNHSQHPALISTVNSLLSHSPAAPTHSTLPSTPCILVFFTHHRPHLVAADMAFFPRLAESGTGWAYEKVVEEWAGVMFEEDPGDERVRGTVHGWRAWRVREGEEAGERKGTLSAA</sequence>
<dbReference type="CDD" id="cd21134">
    <property type="entry name" value="YTH"/>
    <property type="match status" value="1"/>
</dbReference>
<dbReference type="PROSITE" id="PS50882">
    <property type="entry name" value="YTH"/>
    <property type="match status" value="1"/>
</dbReference>
<feature type="compositionally biased region" description="Basic and acidic residues" evidence="1">
    <location>
        <begin position="311"/>
        <end position="321"/>
    </location>
</feature>
<feature type="compositionally biased region" description="Basic and acidic residues" evidence="1">
    <location>
        <begin position="111"/>
        <end position="127"/>
    </location>
</feature>
<accession>A0A427YCK1</accession>
<dbReference type="AlphaFoldDB" id="A0A427YCK1"/>
<dbReference type="STRING" id="1890683.A0A427YCK1"/>
<dbReference type="OrthoDB" id="306690at2759"/>
<feature type="region of interest" description="Disordered" evidence="1">
    <location>
        <begin position="359"/>
        <end position="385"/>
    </location>
</feature>
<protein>
    <recommendedName>
        <fullName evidence="2">YTH domain-containing protein</fullName>
    </recommendedName>
</protein>
<name>A0A427YCK1_9TREE</name>
<gene>
    <name evidence="3" type="ORF">EHS25_003046</name>
</gene>
<feature type="region of interest" description="Disordered" evidence="1">
    <location>
        <begin position="759"/>
        <end position="795"/>
    </location>
</feature>